<organism evidence="2">
    <name type="scientific">Sesamum calycinum</name>
    <dbReference type="NCBI Taxonomy" id="2727403"/>
    <lineage>
        <taxon>Eukaryota</taxon>
        <taxon>Viridiplantae</taxon>
        <taxon>Streptophyta</taxon>
        <taxon>Embryophyta</taxon>
        <taxon>Tracheophyta</taxon>
        <taxon>Spermatophyta</taxon>
        <taxon>Magnoliopsida</taxon>
        <taxon>eudicotyledons</taxon>
        <taxon>Gunneridae</taxon>
        <taxon>Pentapetalae</taxon>
        <taxon>asterids</taxon>
        <taxon>lamiids</taxon>
        <taxon>Lamiales</taxon>
        <taxon>Pedaliaceae</taxon>
        <taxon>Sesamum</taxon>
    </lineage>
</organism>
<evidence type="ECO:0000256" key="1">
    <source>
        <dbReference type="SAM" id="SignalP"/>
    </source>
</evidence>
<keyword evidence="1" id="KW-0732">Signal</keyword>
<comment type="caution">
    <text evidence="2">The sequence shown here is derived from an EMBL/GenBank/DDBJ whole genome shotgun (WGS) entry which is preliminary data.</text>
</comment>
<gene>
    <name evidence="2" type="ORF">Scaly_2711200</name>
</gene>
<dbReference type="GO" id="GO:0006508">
    <property type="term" value="P:proteolysis"/>
    <property type="evidence" value="ECO:0007669"/>
    <property type="project" value="InterPro"/>
</dbReference>
<proteinExistence type="predicted"/>
<sequence>MAGWVLKVMAAVVAVAAATLVSAVSGGAGIQRVLTLERVFPVGERLELEVIKARDRARHARILQSFSGGIVDFPVLVHSFLLVMFELSTSWRGRTPEKDNLDSSGSSPCNNCPQSSGLGIPLNFSSMFAASSTVSPISCSDNVCASIVQTASAECSAESNQYVVCIYALPLHDRSNPFYAVQFAIVIHINQLDSRMVLTLRMKLCSTSLFGDLTKSDSSLMDIRVWPAGSFSLITILYLQSIAVNGEVTIDPAVFTTSGNQGTIVDSGTTLAYLVEGAYDPFVSAVIITQPTSELPLFSQEFFEATTCDNVTVFILLHMPH</sequence>
<dbReference type="InterPro" id="IPR021109">
    <property type="entry name" value="Peptidase_aspartic_dom_sf"/>
</dbReference>
<evidence type="ECO:0000313" key="2">
    <source>
        <dbReference type="EMBL" id="KAL0289124.1"/>
    </source>
</evidence>
<reference evidence="2" key="1">
    <citation type="submission" date="2020-06" db="EMBL/GenBank/DDBJ databases">
        <authorList>
            <person name="Li T."/>
            <person name="Hu X."/>
            <person name="Zhang T."/>
            <person name="Song X."/>
            <person name="Zhang H."/>
            <person name="Dai N."/>
            <person name="Sheng W."/>
            <person name="Hou X."/>
            <person name="Wei L."/>
        </authorList>
    </citation>
    <scope>NUCLEOTIDE SEQUENCE</scope>
    <source>
        <strain evidence="2">KEN8</strain>
        <tissue evidence="2">Leaf</tissue>
    </source>
</reference>
<accession>A0AAW2J396</accession>
<reference evidence="2" key="2">
    <citation type="journal article" date="2024" name="Plant">
        <title>Genomic evolution and insights into agronomic trait innovations of Sesamum species.</title>
        <authorList>
            <person name="Miao H."/>
            <person name="Wang L."/>
            <person name="Qu L."/>
            <person name="Liu H."/>
            <person name="Sun Y."/>
            <person name="Le M."/>
            <person name="Wang Q."/>
            <person name="Wei S."/>
            <person name="Zheng Y."/>
            <person name="Lin W."/>
            <person name="Duan Y."/>
            <person name="Cao H."/>
            <person name="Xiong S."/>
            <person name="Wang X."/>
            <person name="Wei L."/>
            <person name="Li C."/>
            <person name="Ma Q."/>
            <person name="Ju M."/>
            <person name="Zhao R."/>
            <person name="Li G."/>
            <person name="Mu C."/>
            <person name="Tian Q."/>
            <person name="Mei H."/>
            <person name="Zhang T."/>
            <person name="Gao T."/>
            <person name="Zhang H."/>
        </authorList>
    </citation>
    <scope>NUCLEOTIDE SEQUENCE</scope>
    <source>
        <strain evidence="2">KEN8</strain>
    </source>
</reference>
<protein>
    <recommendedName>
        <fullName evidence="3">Peptidase A1 domain-containing protein</fullName>
    </recommendedName>
</protein>
<dbReference type="GO" id="GO:0004190">
    <property type="term" value="F:aspartic-type endopeptidase activity"/>
    <property type="evidence" value="ECO:0007669"/>
    <property type="project" value="InterPro"/>
</dbReference>
<feature type="chain" id="PRO_5044002503" description="Peptidase A1 domain-containing protein" evidence="1">
    <location>
        <begin position="24"/>
        <end position="321"/>
    </location>
</feature>
<dbReference type="InterPro" id="IPR001461">
    <property type="entry name" value="Aspartic_peptidase_A1"/>
</dbReference>
<dbReference type="PANTHER" id="PTHR13683:SF875">
    <property type="entry name" value="EUKARYOTIC ASPARTYL PROTEASE FAMILY PROTEIN"/>
    <property type="match status" value="1"/>
</dbReference>
<dbReference type="Gene3D" id="2.40.70.10">
    <property type="entry name" value="Acid Proteases"/>
    <property type="match status" value="1"/>
</dbReference>
<feature type="signal peptide" evidence="1">
    <location>
        <begin position="1"/>
        <end position="23"/>
    </location>
</feature>
<evidence type="ECO:0008006" key="3">
    <source>
        <dbReference type="Google" id="ProtNLM"/>
    </source>
</evidence>
<dbReference type="PANTHER" id="PTHR13683">
    <property type="entry name" value="ASPARTYL PROTEASES"/>
    <property type="match status" value="1"/>
</dbReference>
<name>A0AAW2J396_9LAMI</name>
<dbReference type="AlphaFoldDB" id="A0AAW2J396"/>
<dbReference type="SUPFAM" id="SSF50630">
    <property type="entry name" value="Acid proteases"/>
    <property type="match status" value="1"/>
</dbReference>
<dbReference type="EMBL" id="JACGWM010001708">
    <property type="protein sequence ID" value="KAL0289124.1"/>
    <property type="molecule type" value="Genomic_DNA"/>
</dbReference>